<dbReference type="AlphaFoldDB" id="A0A7J7MAX7"/>
<evidence type="ECO:0000313" key="1">
    <source>
        <dbReference type="EMBL" id="KAF6152041.1"/>
    </source>
</evidence>
<dbReference type="Proteomes" id="UP000541444">
    <property type="component" value="Unassembled WGS sequence"/>
</dbReference>
<gene>
    <name evidence="1" type="ORF">GIB67_031363</name>
</gene>
<proteinExistence type="predicted"/>
<reference evidence="1 2" key="1">
    <citation type="journal article" date="2020" name="IScience">
        <title>Genome Sequencing of the Endangered Kingdonia uniflora (Circaeasteraceae, Ranunculales) Reveals Potential Mechanisms of Evolutionary Specialization.</title>
        <authorList>
            <person name="Sun Y."/>
            <person name="Deng T."/>
            <person name="Zhang A."/>
            <person name="Moore M.J."/>
            <person name="Landis J.B."/>
            <person name="Lin N."/>
            <person name="Zhang H."/>
            <person name="Zhang X."/>
            <person name="Huang J."/>
            <person name="Zhang X."/>
            <person name="Sun H."/>
            <person name="Wang H."/>
        </authorList>
    </citation>
    <scope>NUCLEOTIDE SEQUENCE [LARGE SCALE GENOMIC DNA]</scope>
    <source>
        <strain evidence="1">TB1705</strain>
        <tissue evidence="1">Leaf</tissue>
    </source>
</reference>
<comment type="caution">
    <text evidence="1">The sequence shown here is derived from an EMBL/GenBank/DDBJ whole genome shotgun (WGS) entry which is preliminary data.</text>
</comment>
<evidence type="ECO:0000313" key="2">
    <source>
        <dbReference type="Proteomes" id="UP000541444"/>
    </source>
</evidence>
<protein>
    <submittedName>
        <fullName evidence="1">Uncharacterized protein</fullName>
    </submittedName>
</protein>
<dbReference type="EMBL" id="JACGCM010001655">
    <property type="protein sequence ID" value="KAF6152041.1"/>
    <property type="molecule type" value="Genomic_DNA"/>
</dbReference>
<sequence>MEQHIVLYLNERRLNVTSIKPTTPSHKRQIKVLIISTYWCPKPRHAIILPFPFRSVCEHQRPLSVA</sequence>
<name>A0A7J7MAX7_9MAGN</name>
<keyword evidence="2" id="KW-1185">Reference proteome</keyword>
<organism evidence="1 2">
    <name type="scientific">Kingdonia uniflora</name>
    <dbReference type="NCBI Taxonomy" id="39325"/>
    <lineage>
        <taxon>Eukaryota</taxon>
        <taxon>Viridiplantae</taxon>
        <taxon>Streptophyta</taxon>
        <taxon>Embryophyta</taxon>
        <taxon>Tracheophyta</taxon>
        <taxon>Spermatophyta</taxon>
        <taxon>Magnoliopsida</taxon>
        <taxon>Ranunculales</taxon>
        <taxon>Circaeasteraceae</taxon>
        <taxon>Kingdonia</taxon>
    </lineage>
</organism>
<accession>A0A7J7MAX7</accession>